<sequence length="414" mass="44881">MSPVLSKEQYRQFEKEIRALKIGEAIRFSMPLTAHPTDPEEDSSIAATKSRNSYVSSPCSDAMDSHPATDNPPNCKGRLPKKNEYSAVSRSIDDAQVSPVKDKECTNSKDKLARSDLGILEYHDAETARLLRINLNLVNNGAILAKKLCAIINQMDIERKEEETMSSLVTQTSTAVDNKDARRLFVPLEDVLSSRGCEATATPVITTRNDTNTSSGNTTTASTVSRSVSNCSATSGSQYVTTNSRPSLHSQQDLMQRRKSRKVVQPLPNNADRMIASIAKRQKKVGGAKIAAEKAGDDAKKEAAGQQMCHSRSEDSKVTHEGSDIKEVGNEIADQKKAEPAKGLNATQTSNESTPANLLPSDPPSSVSAYTANSIVVSEGTTGYNLPPMTFNKTSSYLDCCPVRTEVKAYEVNC</sequence>
<proteinExistence type="predicted"/>
<reference evidence="2" key="1">
    <citation type="submission" date="2016-11" db="UniProtKB">
        <authorList>
            <consortium name="WormBaseParasite"/>
        </authorList>
    </citation>
    <scope>IDENTIFICATION</scope>
    <source>
        <strain evidence="2">KR3021</strain>
    </source>
</reference>
<protein>
    <submittedName>
        <fullName evidence="2">TPX2 domain-containing protein</fullName>
    </submittedName>
</protein>
<name>A0AC35TZE0_9BILA</name>
<dbReference type="Proteomes" id="UP000095286">
    <property type="component" value="Unplaced"/>
</dbReference>
<evidence type="ECO:0000313" key="2">
    <source>
        <dbReference type="WBParaSite" id="RSKR_0000602100.1"/>
    </source>
</evidence>
<dbReference type="WBParaSite" id="RSKR_0000602100.1">
    <property type="protein sequence ID" value="RSKR_0000602100.1"/>
    <property type="gene ID" value="RSKR_0000602100"/>
</dbReference>
<evidence type="ECO:0000313" key="1">
    <source>
        <dbReference type="Proteomes" id="UP000095286"/>
    </source>
</evidence>
<organism evidence="1 2">
    <name type="scientific">Rhabditophanes sp. KR3021</name>
    <dbReference type="NCBI Taxonomy" id="114890"/>
    <lineage>
        <taxon>Eukaryota</taxon>
        <taxon>Metazoa</taxon>
        <taxon>Ecdysozoa</taxon>
        <taxon>Nematoda</taxon>
        <taxon>Chromadorea</taxon>
        <taxon>Rhabditida</taxon>
        <taxon>Tylenchina</taxon>
        <taxon>Panagrolaimomorpha</taxon>
        <taxon>Strongyloidoidea</taxon>
        <taxon>Alloionematidae</taxon>
        <taxon>Rhabditophanes</taxon>
    </lineage>
</organism>
<accession>A0AC35TZE0</accession>